<accession>A0A1F8H815</accession>
<feature type="domain" description="Thiamine pyrophosphate enzyme TPP-binding" evidence="5">
    <location>
        <begin position="398"/>
        <end position="557"/>
    </location>
</feature>
<dbReference type="InterPro" id="IPR011766">
    <property type="entry name" value="TPP_enzyme_TPP-bd"/>
</dbReference>
<dbReference type="CDD" id="cd00568">
    <property type="entry name" value="TPP_enzymes"/>
    <property type="match status" value="1"/>
</dbReference>
<evidence type="ECO:0000259" key="5">
    <source>
        <dbReference type="Pfam" id="PF02775"/>
    </source>
</evidence>
<dbReference type="GO" id="GO:0009099">
    <property type="term" value="P:L-valine biosynthetic process"/>
    <property type="evidence" value="ECO:0007669"/>
    <property type="project" value="TreeGrafter"/>
</dbReference>
<dbReference type="InterPro" id="IPR012001">
    <property type="entry name" value="Thiamin_PyroP_enz_TPP-bd_dom"/>
</dbReference>
<feature type="domain" description="Thiamine pyrophosphate enzyme central" evidence="4">
    <location>
        <begin position="200"/>
        <end position="331"/>
    </location>
</feature>
<dbReference type="SUPFAM" id="SSF52518">
    <property type="entry name" value="Thiamin diphosphate-binding fold (THDP-binding)"/>
    <property type="match status" value="2"/>
</dbReference>
<dbReference type="InterPro" id="IPR029061">
    <property type="entry name" value="THDP-binding"/>
</dbReference>
<dbReference type="InterPro" id="IPR045229">
    <property type="entry name" value="TPP_enz"/>
</dbReference>
<evidence type="ECO:0000256" key="3">
    <source>
        <dbReference type="RuleBase" id="RU362132"/>
    </source>
</evidence>
<evidence type="ECO:0000313" key="7">
    <source>
        <dbReference type="EMBL" id="OGN33168.1"/>
    </source>
</evidence>
<evidence type="ECO:0000259" key="4">
    <source>
        <dbReference type="Pfam" id="PF00205"/>
    </source>
</evidence>
<dbReference type="GO" id="GO:0000287">
    <property type="term" value="F:magnesium ion binding"/>
    <property type="evidence" value="ECO:0007669"/>
    <property type="project" value="InterPro"/>
</dbReference>
<dbReference type="GO" id="GO:0050660">
    <property type="term" value="F:flavin adenine dinucleotide binding"/>
    <property type="evidence" value="ECO:0007669"/>
    <property type="project" value="TreeGrafter"/>
</dbReference>
<dbReference type="GO" id="GO:0009097">
    <property type="term" value="P:isoleucine biosynthetic process"/>
    <property type="evidence" value="ECO:0007669"/>
    <property type="project" value="TreeGrafter"/>
</dbReference>
<proteinExistence type="inferred from homology"/>
<dbReference type="GO" id="GO:0003984">
    <property type="term" value="F:acetolactate synthase activity"/>
    <property type="evidence" value="ECO:0007669"/>
    <property type="project" value="TreeGrafter"/>
</dbReference>
<evidence type="ECO:0000256" key="2">
    <source>
        <dbReference type="ARBA" id="ARBA00023052"/>
    </source>
</evidence>
<dbReference type="Pfam" id="PF02776">
    <property type="entry name" value="TPP_enzyme_N"/>
    <property type="match status" value="1"/>
</dbReference>
<organism evidence="7 8">
    <name type="scientific">Candidatus Yanofskybacteria bacterium RIFCSPLOWO2_02_FULL_47_9b</name>
    <dbReference type="NCBI Taxonomy" id="1802708"/>
    <lineage>
        <taxon>Bacteria</taxon>
        <taxon>Candidatus Yanofskyibacteriota</taxon>
    </lineage>
</organism>
<gene>
    <name evidence="7" type="ORF">A3I39_03010</name>
</gene>
<dbReference type="SUPFAM" id="SSF52467">
    <property type="entry name" value="DHS-like NAD/FAD-binding domain"/>
    <property type="match status" value="1"/>
</dbReference>
<dbReference type="Gene3D" id="3.40.50.970">
    <property type="match status" value="2"/>
</dbReference>
<dbReference type="CDD" id="cd07035">
    <property type="entry name" value="TPP_PYR_POX_like"/>
    <property type="match status" value="1"/>
</dbReference>
<evidence type="ECO:0000256" key="1">
    <source>
        <dbReference type="ARBA" id="ARBA00007812"/>
    </source>
</evidence>
<dbReference type="PANTHER" id="PTHR18968:SF142">
    <property type="entry name" value="ACETOLACTATE SYNTHASE"/>
    <property type="match status" value="1"/>
</dbReference>
<dbReference type="AlphaFoldDB" id="A0A1F8H815"/>
<feature type="domain" description="Thiamine pyrophosphate enzyme N-terminal TPP-binding" evidence="6">
    <location>
        <begin position="1"/>
        <end position="105"/>
    </location>
</feature>
<comment type="similarity">
    <text evidence="1 3">Belongs to the TPP enzyme family.</text>
</comment>
<dbReference type="Proteomes" id="UP000178155">
    <property type="component" value="Unassembled WGS sequence"/>
</dbReference>
<protein>
    <recommendedName>
        <fullName evidence="9">Acetolactate synthase</fullName>
    </recommendedName>
</protein>
<keyword evidence="2 3" id="KW-0786">Thiamine pyrophosphate</keyword>
<dbReference type="InterPro" id="IPR029035">
    <property type="entry name" value="DHS-like_NAD/FAD-binding_dom"/>
</dbReference>
<dbReference type="InterPro" id="IPR012000">
    <property type="entry name" value="Thiamin_PyroP_enz_cen_dom"/>
</dbReference>
<reference evidence="7 8" key="1">
    <citation type="journal article" date="2016" name="Nat. Commun.">
        <title>Thousands of microbial genomes shed light on interconnected biogeochemical processes in an aquifer system.</title>
        <authorList>
            <person name="Anantharaman K."/>
            <person name="Brown C.T."/>
            <person name="Hug L.A."/>
            <person name="Sharon I."/>
            <person name="Castelle C.J."/>
            <person name="Probst A.J."/>
            <person name="Thomas B.C."/>
            <person name="Singh A."/>
            <person name="Wilkins M.J."/>
            <person name="Karaoz U."/>
            <person name="Brodie E.L."/>
            <person name="Williams K.H."/>
            <person name="Hubbard S.S."/>
            <person name="Banfield J.F."/>
        </authorList>
    </citation>
    <scope>NUCLEOTIDE SEQUENCE [LARGE SCALE GENOMIC DNA]</scope>
</reference>
<evidence type="ECO:0000313" key="8">
    <source>
        <dbReference type="Proteomes" id="UP000178155"/>
    </source>
</evidence>
<name>A0A1F8H815_9BACT</name>
<evidence type="ECO:0000259" key="6">
    <source>
        <dbReference type="Pfam" id="PF02776"/>
    </source>
</evidence>
<dbReference type="EMBL" id="MGKW01000036">
    <property type="protein sequence ID" value="OGN33168.1"/>
    <property type="molecule type" value="Genomic_DNA"/>
</dbReference>
<evidence type="ECO:0008006" key="9">
    <source>
        <dbReference type="Google" id="ProtNLM"/>
    </source>
</evidence>
<dbReference type="GO" id="GO:0030976">
    <property type="term" value="F:thiamine pyrophosphate binding"/>
    <property type="evidence" value="ECO:0007669"/>
    <property type="project" value="InterPro"/>
</dbReference>
<sequence>MKLSDYVVHFLADLGLKEVFVVTGGYAVNIIDSLHHEPRLKHVCVNHEQVAVMAAEGYSRFAGFGATITTNAPGAANLLNGIVGAWNDSVPVLCVCGQVPRYVWNRYLGDSPDREIVDIVTIVQSVTKAARYVEDPQRIRYYLEELVFIAKEGRPGPVLLDIPLDVQKADIDPGGLLGFNPEEGKNPSFFTESGILETQVQETATMMRNSKRPVVLFGGGLDSSRVAARKFIEILGVPTVATWRAWDILPYEHPLYFGTIGTYGNRRANLTIQNADLVISLGARLVPRQTGGDQSTFARAAKKIMVDADRSVFKQTQVRIDLPICANLSDFFGCFYSTNSGMNWLRIDEWQDTVADFRHNYPDVPGECHWQKGSVNAYVFAQVLSYMLPASVPVVPDCGGNLCWTVQAFRVKEGQRAFSNMGLSSMGYSLAATIGVCLANDQKPVACIIGDGGLQVHIQELETIKRLNLPIKIFVANNRRYGIIEQTERSWFGPFESNEALDKRCLATAVHNGYSSPDFVEVARGYKIKTIQINSHDEMAAGITETMNDLGPVVCEVLMDEYQQITPRLEFGNPLENQHPLLPEEELKKNMLIGTISETDETLVQGI</sequence>
<dbReference type="Pfam" id="PF02775">
    <property type="entry name" value="TPP_enzyme_C"/>
    <property type="match status" value="1"/>
</dbReference>
<dbReference type="Pfam" id="PF00205">
    <property type="entry name" value="TPP_enzyme_M"/>
    <property type="match status" value="1"/>
</dbReference>
<dbReference type="GO" id="GO:0005948">
    <property type="term" value="C:acetolactate synthase complex"/>
    <property type="evidence" value="ECO:0007669"/>
    <property type="project" value="TreeGrafter"/>
</dbReference>
<dbReference type="PANTHER" id="PTHR18968">
    <property type="entry name" value="THIAMINE PYROPHOSPHATE ENZYMES"/>
    <property type="match status" value="1"/>
</dbReference>
<comment type="caution">
    <text evidence="7">The sequence shown here is derived from an EMBL/GenBank/DDBJ whole genome shotgun (WGS) entry which is preliminary data.</text>
</comment>
<dbReference type="Gene3D" id="3.40.50.1220">
    <property type="entry name" value="TPP-binding domain"/>
    <property type="match status" value="1"/>
</dbReference>